<dbReference type="InterPro" id="IPR009045">
    <property type="entry name" value="Zn_M74/Hedgehog-like"/>
</dbReference>
<accession>A0AAC9QWX0</accession>
<dbReference type="AlphaFoldDB" id="A0AAC9QWX0"/>
<dbReference type="SUPFAM" id="SSF55166">
    <property type="entry name" value="Hedgehog/DD-peptidase"/>
    <property type="match status" value="1"/>
</dbReference>
<evidence type="ECO:0000313" key="3">
    <source>
        <dbReference type="EMBL" id="ARD67564.1"/>
    </source>
</evidence>
<gene>
    <name evidence="3" type="ORF">B2M23_19365</name>
</gene>
<dbReference type="Gene3D" id="3.30.1380.10">
    <property type="match status" value="1"/>
</dbReference>
<dbReference type="InterPro" id="IPR013230">
    <property type="entry name" value="Peptidase_M15A_C"/>
</dbReference>
<sequence length="182" mass="19535">MKNIYKTISQRLILSVLLLVSCVFLIGLSLRAEEEPVPTAEQAVGEPEQELPAEPDAPPPAEKVPEAGTPVLMATAHFAMEEYRCDCDGYCSGWPCAMNPALLDKIETLRGVFGQPVIITSGVRCEARNAEVGGVAWSFHMRGCAADLYCPGVAVGEMAGAAKDVGLNVLPYYAHGYIHVEI</sequence>
<organism evidence="3 4">
    <name type="scientific">Eubacterium limosum</name>
    <dbReference type="NCBI Taxonomy" id="1736"/>
    <lineage>
        <taxon>Bacteria</taxon>
        <taxon>Bacillati</taxon>
        <taxon>Bacillota</taxon>
        <taxon>Clostridia</taxon>
        <taxon>Eubacteriales</taxon>
        <taxon>Eubacteriaceae</taxon>
        <taxon>Eubacterium</taxon>
    </lineage>
</organism>
<dbReference type="KEGG" id="elim:B2M23_19365"/>
<protein>
    <submittedName>
        <fullName evidence="3">Peptidase M15</fullName>
    </submittedName>
</protein>
<dbReference type="Proteomes" id="UP000192391">
    <property type="component" value="Chromosome"/>
</dbReference>
<feature type="region of interest" description="Disordered" evidence="1">
    <location>
        <begin position="36"/>
        <end position="66"/>
    </location>
</feature>
<name>A0AAC9QWX0_EUBLI</name>
<dbReference type="EMBL" id="CP019962">
    <property type="protein sequence ID" value="ARD67564.1"/>
    <property type="molecule type" value="Genomic_DNA"/>
</dbReference>
<reference evidence="4" key="1">
    <citation type="journal article" date="2017" name="Sci. Rep.">
        <title>Determination of the Genome and Primary Transcriptome of Syngas Fermenting Eubacterium limosum ATCC 8486.</title>
        <authorList>
            <person name="Song Y."/>
            <person name="Shin J."/>
            <person name="Jeong Y."/>
            <person name="Jin S."/>
            <person name="Lee J.K."/>
            <person name="Kim D.R."/>
            <person name="Kim S.C."/>
            <person name="Cho S."/>
            <person name="Cho B.K."/>
        </authorList>
    </citation>
    <scope>NUCLEOTIDE SEQUENCE [LARGE SCALE GENOMIC DNA]</scope>
    <source>
        <strain evidence="4">ATCC 8486</strain>
    </source>
</reference>
<feature type="domain" description="Peptidase M15A C-terminal" evidence="2">
    <location>
        <begin position="76"/>
        <end position="180"/>
    </location>
</feature>
<dbReference type="PROSITE" id="PS51257">
    <property type="entry name" value="PROKAR_LIPOPROTEIN"/>
    <property type="match status" value="1"/>
</dbReference>
<evidence type="ECO:0000259" key="2">
    <source>
        <dbReference type="Pfam" id="PF08291"/>
    </source>
</evidence>
<dbReference type="Pfam" id="PF08291">
    <property type="entry name" value="Peptidase_M15_3"/>
    <property type="match status" value="1"/>
</dbReference>
<proteinExistence type="predicted"/>
<evidence type="ECO:0000313" key="4">
    <source>
        <dbReference type="Proteomes" id="UP000192391"/>
    </source>
</evidence>
<evidence type="ECO:0000256" key="1">
    <source>
        <dbReference type="SAM" id="MobiDB-lite"/>
    </source>
</evidence>
<dbReference type="RefSeq" id="WP_052237123.1">
    <property type="nucleotide sequence ID" value="NZ_CP019962.1"/>
</dbReference>